<sequence length="83" mass="9871">MKVTCILCDQTHEIDSRTFKAKRLRNKPIKMYLCEECDHRIAVNTVHRINSGKFDFHKPYKKNVYRFSPAEVMCLSKQSHILE</sequence>
<name>A0A829R520_LISGR</name>
<comment type="caution">
    <text evidence="1">The sequence shown here is derived from an EMBL/GenBank/DDBJ whole genome shotgun (WGS) entry which is preliminary data.</text>
</comment>
<evidence type="ECO:0000313" key="2">
    <source>
        <dbReference type="Proteomes" id="UP000019251"/>
    </source>
</evidence>
<dbReference type="EMBL" id="AODG01000011">
    <property type="protein sequence ID" value="EUJ27688.1"/>
    <property type="molecule type" value="Genomic_DNA"/>
</dbReference>
<dbReference type="InterPro" id="IPR019241">
    <property type="entry name" value="DUF2197"/>
</dbReference>
<accession>A0A829R520</accession>
<evidence type="ECO:0000313" key="1">
    <source>
        <dbReference type="EMBL" id="EUJ27688.1"/>
    </source>
</evidence>
<dbReference type="RefSeq" id="WP_077912778.1">
    <property type="nucleotide sequence ID" value="NZ_AODG01000011.1"/>
</dbReference>
<proteinExistence type="predicted"/>
<protein>
    <recommendedName>
        <fullName evidence="3">DUF2197 domain-containing protein</fullName>
    </recommendedName>
</protein>
<dbReference type="Proteomes" id="UP000019251">
    <property type="component" value="Unassembled WGS sequence"/>
</dbReference>
<organism evidence="1 2">
    <name type="scientific">Listeria grayi FSL F6-1183</name>
    <dbReference type="NCBI Taxonomy" id="1265827"/>
    <lineage>
        <taxon>Bacteria</taxon>
        <taxon>Bacillati</taxon>
        <taxon>Bacillota</taxon>
        <taxon>Bacilli</taxon>
        <taxon>Bacillales</taxon>
        <taxon>Listeriaceae</taxon>
        <taxon>Listeria</taxon>
    </lineage>
</organism>
<reference evidence="1 2" key="1">
    <citation type="submission" date="2012-12" db="EMBL/GenBank/DDBJ databases">
        <title>Novel taxa of Listeriaceae from agricultural environments in the United States.</title>
        <authorList>
            <person name="den Bakker H.C."/>
            <person name="Allred A."/>
            <person name="Warchocki S."/>
            <person name="Wright E.M."/>
            <person name="Burrell A."/>
            <person name="Nightingale K.K."/>
            <person name="Kephart D."/>
            <person name="Wiedmann M."/>
        </authorList>
    </citation>
    <scope>NUCLEOTIDE SEQUENCE [LARGE SCALE GENOMIC DNA]</scope>
    <source>
        <strain evidence="1 2">FSL F6-1183</strain>
    </source>
</reference>
<dbReference type="AlphaFoldDB" id="A0A829R520"/>
<dbReference type="Pfam" id="PF09963">
    <property type="entry name" value="DUF2197"/>
    <property type="match status" value="1"/>
</dbReference>
<evidence type="ECO:0008006" key="3">
    <source>
        <dbReference type="Google" id="ProtNLM"/>
    </source>
</evidence>
<gene>
    <name evidence="1" type="ORF">LMUR_09159</name>
</gene>